<reference evidence="2" key="1">
    <citation type="submission" date="2020-10" db="EMBL/GenBank/DDBJ databases">
        <title>Connecting structure to function with the recovery of over 1000 high-quality activated sludge metagenome-assembled genomes encoding full-length rRNA genes using long-read sequencing.</title>
        <authorList>
            <person name="Singleton C.M."/>
            <person name="Petriglieri F."/>
            <person name="Kristensen J.M."/>
            <person name="Kirkegaard R.H."/>
            <person name="Michaelsen T.Y."/>
            <person name="Andersen M.H."/>
            <person name="Karst S.M."/>
            <person name="Dueholm M.S."/>
            <person name="Nielsen P.H."/>
            <person name="Albertsen M."/>
        </authorList>
    </citation>
    <scope>NUCLEOTIDE SEQUENCE</scope>
    <source>
        <strain evidence="2">Skiv_18-Q3-R9-52_MAXAC.067</strain>
    </source>
</reference>
<dbReference type="EMBL" id="JADKIO010000008">
    <property type="protein sequence ID" value="MBK9797181.1"/>
    <property type="molecule type" value="Genomic_DNA"/>
</dbReference>
<proteinExistence type="predicted"/>
<dbReference type="Gene3D" id="2.40.320.10">
    <property type="entry name" value="Hypothetical Protein Pfu-838710-001"/>
    <property type="match status" value="1"/>
</dbReference>
<organism evidence="2 3">
    <name type="scientific">Candidatus Geothrix skivensis</name>
    <dbReference type="NCBI Taxonomy" id="2954439"/>
    <lineage>
        <taxon>Bacteria</taxon>
        <taxon>Pseudomonadati</taxon>
        <taxon>Acidobacteriota</taxon>
        <taxon>Holophagae</taxon>
        <taxon>Holophagales</taxon>
        <taxon>Holophagaceae</taxon>
        <taxon>Geothrix</taxon>
    </lineage>
</organism>
<dbReference type="PANTHER" id="PTHR21028">
    <property type="entry name" value="SI:CH211-156B7.4"/>
    <property type="match status" value="1"/>
</dbReference>
<gene>
    <name evidence="2" type="ORF">IPP58_11910</name>
</gene>
<accession>A0A9D7SI11</accession>
<evidence type="ECO:0000313" key="2">
    <source>
        <dbReference type="EMBL" id="MBK9797181.1"/>
    </source>
</evidence>
<dbReference type="Pfam" id="PF01928">
    <property type="entry name" value="CYTH"/>
    <property type="match status" value="1"/>
</dbReference>
<comment type="caution">
    <text evidence="2">The sequence shown here is derived from an EMBL/GenBank/DDBJ whole genome shotgun (WGS) entry which is preliminary data.</text>
</comment>
<evidence type="ECO:0000313" key="3">
    <source>
        <dbReference type="Proteomes" id="UP000886657"/>
    </source>
</evidence>
<dbReference type="InterPro" id="IPR008173">
    <property type="entry name" value="Adenylyl_cyclase_CyaB"/>
</dbReference>
<sequence>MHRKPALETELKLRIPATGPLRPLLEALGFRETIPAQSEVSVLWDRGGELRTAGSALRTRAYAGQARLTWKGPKVPDPMLKIRPELETGVTDLDALEALLRALGYAPILRMEKVRAVWRREELEACLDETPFGCYLELEGDPQAIRVAMEGLGLAPDHAEPRSYPELYLAHGLGALPPS</sequence>
<evidence type="ECO:0000259" key="1">
    <source>
        <dbReference type="PROSITE" id="PS51707"/>
    </source>
</evidence>
<name>A0A9D7SI11_9BACT</name>
<protein>
    <submittedName>
        <fullName evidence="2">Class IV adenylate cyclase</fullName>
    </submittedName>
</protein>
<dbReference type="Proteomes" id="UP000886657">
    <property type="component" value="Unassembled WGS sequence"/>
</dbReference>
<dbReference type="InterPro" id="IPR023577">
    <property type="entry name" value="CYTH_domain"/>
</dbReference>
<dbReference type="SMART" id="SM01118">
    <property type="entry name" value="CYTH"/>
    <property type="match status" value="1"/>
</dbReference>
<dbReference type="PANTHER" id="PTHR21028:SF2">
    <property type="entry name" value="CYTH DOMAIN-CONTAINING PROTEIN"/>
    <property type="match status" value="1"/>
</dbReference>
<dbReference type="InterPro" id="IPR033469">
    <property type="entry name" value="CYTH-like_dom_sf"/>
</dbReference>
<dbReference type="PROSITE" id="PS51707">
    <property type="entry name" value="CYTH"/>
    <property type="match status" value="1"/>
</dbReference>
<feature type="domain" description="CYTH" evidence="1">
    <location>
        <begin position="6"/>
        <end position="170"/>
    </location>
</feature>
<dbReference type="SUPFAM" id="SSF55154">
    <property type="entry name" value="CYTH-like phosphatases"/>
    <property type="match status" value="1"/>
</dbReference>
<dbReference type="AlphaFoldDB" id="A0A9D7SI11"/>
<dbReference type="CDD" id="cd07890">
    <property type="entry name" value="CYTH-like_AC_IV-like"/>
    <property type="match status" value="1"/>
</dbReference>